<name>A0ABT4BB71_9ACTN</name>
<proteinExistence type="predicted"/>
<evidence type="ECO:0000313" key="2">
    <source>
        <dbReference type="Proteomes" id="UP001151002"/>
    </source>
</evidence>
<dbReference type="EMBL" id="JAPNTZ010000016">
    <property type="protein sequence ID" value="MCY1143768.1"/>
    <property type="molecule type" value="Genomic_DNA"/>
</dbReference>
<reference evidence="1" key="1">
    <citation type="submission" date="2022-11" db="EMBL/GenBank/DDBJ databases">
        <authorList>
            <person name="Somphong A."/>
            <person name="Phongsopitanun W."/>
        </authorList>
    </citation>
    <scope>NUCLEOTIDE SEQUENCE</scope>
    <source>
        <strain evidence="1">Pm04-4</strain>
    </source>
</reference>
<organism evidence="1 2">
    <name type="scientific">Paractinoplanes pyxinae</name>
    <dbReference type="NCBI Taxonomy" id="2997416"/>
    <lineage>
        <taxon>Bacteria</taxon>
        <taxon>Bacillati</taxon>
        <taxon>Actinomycetota</taxon>
        <taxon>Actinomycetes</taxon>
        <taxon>Micromonosporales</taxon>
        <taxon>Micromonosporaceae</taxon>
        <taxon>Paractinoplanes</taxon>
    </lineage>
</organism>
<accession>A0ABT4BB71</accession>
<protein>
    <submittedName>
        <fullName evidence="1">Uncharacterized protein</fullName>
    </submittedName>
</protein>
<gene>
    <name evidence="1" type="ORF">OWR29_37695</name>
</gene>
<keyword evidence="2" id="KW-1185">Reference proteome</keyword>
<evidence type="ECO:0000313" key="1">
    <source>
        <dbReference type="EMBL" id="MCY1143768.1"/>
    </source>
</evidence>
<comment type="caution">
    <text evidence="1">The sequence shown here is derived from an EMBL/GenBank/DDBJ whole genome shotgun (WGS) entry which is preliminary data.</text>
</comment>
<dbReference type="Proteomes" id="UP001151002">
    <property type="component" value="Unassembled WGS sequence"/>
</dbReference>
<sequence length="124" mass="13866">MKDQSFAAWISSSTDQVARGAGVLHVGWFTDAQVVNEVNDAEHVENEWVDVLHPDRDPVLFGMPVEGDERRHSGCVEERHLGGVDIDVTNLVGLDHFEHNDVKVRRAGHVYFASNSDHKLRAIV</sequence>